<feature type="compositionally biased region" description="Low complexity" evidence="1">
    <location>
        <begin position="122"/>
        <end position="154"/>
    </location>
</feature>
<proteinExistence type="predicted"/>
<evidence type="ECO:0000313" key="2">
    <source>
        <dbReference type="EMBL" id="MFC1416482.1"/>
    </source>
</evidence>
<feature type="region of interest" description="Disordered" evidence="1">
    <location>
        <begin position="1"/>
        <end position="22"/>
    </location>
</feature>
<accession>A0ABV6VSG6</accession>
<gene>
    <name evidence="2" type="ORF">ACEZDE_07490</name>
</gene>
<reference evidence="2 3" key="1">
    <citation type="submission" date="2024-09" db="EMBL/GenBank/DDBJ databases">
        <authorList>
            <person name="Lee S.D."/>
        </authorList>
    </citation>
    <scope>NUCLEOTIDE SEQUENCE [LARGE SCALE GENOMIC DNA]</scope>
    <source>
        <strain evidence="2 3">N8-3</strain>
    </source>
</reference>
<evidence type="ECO:0000256" key="1">
    <source>
        <dbReference type="SAM" id="MobiDB-lite"/>
    </source>
</evidence>
<feature type="region of interest" description="Disordered" evidence="1">
    <location>
        <begin position="122"/>
        <end position="169"/>
    </location>
</feature>
<keyword evidence="3" id="KW-1185">Reference proteome</keyword>
<protein>
    <submittedName>
        <fullName evidence="2">Uncharacterized protein</fullName>
    </submittedName>
</protein>
<sequence length="439" mass="44864">MGGRAEPPEGTPEGGPGGEDEFRSVVFDESFVRAARIQELSAQERMSSGTRPIRRRGLRGNGLSRQALALMLLVSMAFAAAVYLGTKHPYPPVRGNAAELSVSLIPLTAGPAGVPTLVPVAADPSASPSASGSASPAASGSASASPSAGASPTAEIQPGDYPSGVSGLVLPSPHHTDNFSTGQVIAALKLVQNYLTVSSLNPKVLTGGDTDAVRALLASGQYAQFDQSISKPTDDRRHETTGWMVRFDPRQVRLAPGEPIRVQGTMGFTEVGSNTLQLTSDYTFIYALIQTPSAIASASASEAASSSASSTAKAGGVPAPRPTVLFTVRRAITYQVTAADIDDGHLELSDSVAQLGATSCGADQSRFLQPVFPKPGTPASAFAPSTAHHGASATDSPSPTATATASPTPGTGTDPFDQSLPAWDVCGVMTGPTALSPQQ</sequence>
<name>A0ABV6VSG6_9ACTN</name>
<evidence type="ECO:0000313" key="3">
    <source>
        <dbReference type="Proteomes" id="UP001592531"/>
    </source>
</evidence>
<organism evidence="2 3">
    <name type="scientific">Streptacidiphilus cavernicola</name>
    <dbReference type="NCBI Taxonomy" id="3342716"/>
    <lineage>
        <taxon>Bacteria</taxon>
        <taxon>Bacillati</taxon>
        <taxon>Actinomycetota</taxon>
        <taxon>Actinomycetes</taxon>
        <taxon>Kitasatosporales</taxon>
        <taxon>Streptomycetaceae</taxon>
        <taxon>Streptacidiphilus</taxon>
    </lineage>
</organism>
<feature type="compositionally biased region" description="Low complexity" evidence="1">
    <location>
        <begin position="390"/>
        <end position="415"/>
    </location>
</feature>
<dbReference type="RefSeq" id="WP_380533745.1">
    <property type="nucleotide sequence ID" value="NZ_JBHFAB010000004.1"/>
</dbReference>
<feature type="region of interest" description="Disordered" evidence="1">
    <location>
        <begin position="368"/>
        <end position="439"/>
    </location>
</feature>
<comment type="caution">
    <text evidence="2">The sequence shown here is derived from an EMBL/GenBank/DDBJ whole genome shotgun (WGS) entry which is preliminary data.</text>
</comment>
<dbReference type="Proteomes" id="UP001592531">
    <property type="component" value="Unassembled WGS sequence"/>
</dbReference>
<dbReference type="EMBL" id="JBHFAB010000004">
    <property type="protein sequence ID" value="MFC1416482.1"/>
    <property type="molecule type" value="Genomic_DNA"/>
</dbReference>